<protein>
    <submittedName>
        <fullName evidence="2">Uncharacterized protein</fullName>
    </submittedName>
</protein>
<accession>A0A0L0NDP2</accession>
<gene>
    <name evidence="2" type="ORF">TOPH_03189</name>
</gene>
<dbReference type="EMBL" id="LFRF01000006">
    <property type="protein sequence ID" value="KND92292.1"/>
    <property type="molecule type" value="Genomic_DNA"/>
</dbReference>
<evidence type="ECO:0000313" key="3">
    <source>
        <dbReference type="Proteomes" id="UP000036947"/>
    </source>
</evidence>
<sequence>MPVTVGFPRGISQASWASRISEGRVRGLWQVDISVGVGLEALVPPLRRVLGVQRAGRKGLSQEVRPARVEPGQLLLELVSGELAATAGADRGPQVAVQLEGGYLRMSFGVEGIDILCNNSANQPQFPQVSDGVVARVGRCLVKTGPAEEAPGPVPLARLMAAEELVVVDGSVSLVDPVRAVGAPVVCEPRGDGEPCAGEDDSRGREVVGRRRGEEVLERGEGAGEGAGRGRGDGGWRKDVRVGDAHERFPHWSGHGAWGSSVHRVSEKTDGGRSER</sequence>
<evidence type="ECO:0000256" key="1">
    <source>
        <dbReference type="SAM" id="MobiDB-lite"/>
    </source>
</evidence>
<reference evidence="2 3" key="1">
    <citation type="journal article" date="2015" name="BMC Genomics">
        <title>The genome of the truffle-parasite Tolypocladium ophioglossoides and the evolution of antifungal peptaibiotics.</title>
        <authorList>
            <person name="Quandt C.A."/>
            <person name="Bushley K.E."/>
            <person name="Spatafora J.W."/>
        </authorList>
    </citation>
    <scope>NUCLEOTIDE SEQUENCE [LARGE SCALE GENOMIC DNA]</scope>
    <source>
        <strain evidence="2 3">CBS 100239</strain>
    </source>
</reference>
<evidence type="ECO:0000313" key="2">
    <source>
        <dbReference type="EMBL" id="KND92292.1"/>
    </source>
</evidence>
<proteinExistence type="predicted"/>
<feature type="compositionally biased region" description="Basic and acidic residues" evidence="1">
    <location>
        <begin position="200"/>
        <end position="250"/>
    </location>
</feature>
<dbReference type="Proteomes" id="UP000036947">
    <property type="component" value="Unassembled WGS sequence"/>
</dbReference>
<keyword evidence="3" id="KW-1185">Reference proteome</keyword>
<organism evidence="2 3">
    <name type="scientific">Tolypocladium ophioglossoides (strain CBS 100239)</name>
    <name type="common">Snaketongue truffleclub</name>
    <name type="synonym">Elaphocordyceps ophioglossoides</name>
    <dbReference type="NCBI Taxonomy" id="1163406"/>
    <lineage>
        <taxon>Eukaryota</taxon>
        <taxon>Fungi</taxon>
        <taxon>Dikarya</taxon>
        <taxon>Ascomycota</taxon>
        <taxon>Pezizomycotina</taxon>
        <taxon>Sordariomycetes</taxon>
        <taxon>Hypocreomycetidae</taxon>
        <taxon>Hypocreales</taxon>
        <taxon>Ophiocordycipitaceae</taxon>
        <taxon>Tolypocladium</taxon>
    </lineage>
</organism>
<feature type="compositionally biased region" description="Basic and acidic residues" evidence="1">
    <location>
        <begin position="264"/>
        <end position="276"/>
    </location>
</feature>
<name>A0A0L0NDP2_TOLOC</name>
<dbReference type="AlphaFoldDB" id="A0A0L0NDP2"/>
<feature type="region of interest" description="Disordered" evidence="1">
    <location>
        <begin position="192"/>
        <end position="276"/>
    </location>
</feature>
<comment type="caution">
    <text evidence="2">The sequence shown here is derived from an EMBL/GenBank/DDBJ whole genome shotgun (WGS) entry which is preliminary data.</text>
</comment>